<dbReference type="InterPro" id="IPR052710">
    <property type="entry name" value="CAAX_protease"/>
</dbReference>
<organism evidence="3 4">
    <name type="scientific">Halorarum salinum</name>
    <dbReference type="NCBI Taxonomy" id="2743089"/>
    <lineage>
        <taxon>Archaea</taxon>
        <taxon>Methanobacteriati</taxon>
        <taxon>Methanobacteriota</taxon>
        <taxon>Stenosarchaea group</taxon>
        <taxon>Halobacteria</taxon>
        <taxon>Halobacteriales</taxon>
        <taxon>Haloferacaceae</taxon>
        <taxon>Halorarum</taxon>
    </lineage>
</organism>
<feature type="transmembrane region" description="Helical" evidence="1">
    <location>
        <begin position="45"/>
        <end position="68"/>
    </location>
</feature>
<dbReference type="EMBL" id="CP058579">
    <property type="protein sequence ID" value="QLG61338.1"/>
    <property type="molecule type" value="Genomic_DNA"/>
</dbReference>
<dbReference type="RefSeq" id="WP_179267923.1">
    <property type="nucleotide sequence ID" value="NZ_CP058579.1"/>
</dbReference>
<dbReference type="Pfam" id="PF02517">
    <property type="entry name" value="Rce1-like"/>
    <property type="match status" value="1"/>
</dbReference>
<evidence type="ECO:0000313" key="3">
    <source>
        <dbReference type="EMBL" id="QLG61338.1"/>
    </source>
</evidence>
<keyword evidence="3" id="KW-0378">Hydrolase</keyword>
<keyword evidence="4" id="KW-1185">Reference proteome</keyword>
<keyword evidence="1" id="KW-1133">Transmembrane helix</keyword>
<dbReference type="AlphaFoldDB" id="A0A7D5Q9Y7"/>
<feature type="transmembrane region" description="Helical" evidence="1">
    <location>
        <begin position="169"/>
        <end position="190"/>
    </location>
</feature>
<evidence type="ECO:0000313" key="4">
    <source>
        <dbReference type="Proteomes" id="UP000509626"/>
    </source>
</evidence>
<feature type="domain" description="CAAX prenyl protease 2/Lysostaphin resistance protein A-like" evidence="2">
    <location>
        <begin position="139"/>
        <end position="234"/>
    </location>
</feature>
<protein>
    <submittedName>
        <fullName evidence="3">CPBP family intramembrane metalloprotease</fullName>
    </submittedName>
</protein>
<dbReference type="InterPro" id="IPR003675">
    <property type="entry name" value="Rce1/LyrA-like_dom"/>
</dbReference>
<reference evidence="3 4" key="1">
    <citation type="submission" date="2020-06" db="EMBL/GenBank/DDBJ databases">
        <title>NJ-3-1, isolated from saline soil.</title>
        <authorList>
            <person name="Cui H.L."/>
            <person name="Shi X."/>
        </authorList>
    </citation>
    <scope>NUCLEOTIDE SEQUENCE [LARGE SCALE GENOMIC DNA]</scope>
    <source>
        <strain evidence="3 4">NJ-3-1</strain>
    </source>
</reference>
<feature type="transmembrane region" description="Helical" evidence="1">
    <location>
        <begin position="196"/>
        <end position="214"/>
    </location>
</feature>
<dbReference type="PANTHER" id="PTHR36435:SF1">
    <property type="entry name" value="CAAX AMINO TERMINAL PROTEASE FAMILY PROTEIN"/>
    <property type="match status" value="1"/>
</dbReference>
<name>A0A7D5Q9Y7_9EURY</name>
<dbReference type="GO" id="GO:0006508">
    <property type="term" value="P:proteolysis"/>
    <property type="evidence" value="ECO:0007669"/>
    <property type="project" value="UniProtKB-KW"/>
</dbReference>
<keyword evidence="1" id="KW-0812">Transmembrane</keyword>
<feature type="transmembrane region" description="Helical" evidence="1">
    <location>
        <begin position="93"/>
        <end position="118"/>
    </location>
</feature>
<dbReference type="GO" id="GO:0004175">
    <property type="term" value="F:endopeptidase activity"/>
    <property type="evidence" value="ECO:0007669"/>
    <property type="project" value="UniProtKB-ARBA"/>
</dbReference>
<sequence length="260" mass="27498">MVTLSPRSRAFAVGYGLGITGVVLALLLTLPAVLMLSLAGTASTVALLLVSFVFGQYLPFMGFPLLYLRRWRGMGWADVREYLGVRVPTIRELGVVVAGFFAVLGLAFGTILLVTQVFELTPAQNSTAELAMDAPRVIPLLIAASLLVIGPCEETLFRGGVQNRLRESFSAPVAITLAAVLFAAIHVTALTGGLEARAVTIGILLVPSFVFGAAYEYTGNLVVPALIHGIWNAFLFTSLYVSLRFGPEGGAGAVLLPLFG</sequence>
<dbReference type="GO" id="GO:0008237">
    <property type="term" value="F:metallopeptidase activity"/>
    <property type="evidence" value="ECO:0007669"/>
    <property type="project" value="UniProtKB-KW"/>
</dbReference>
<dbReference type="GeneID" id="56037023"/>
<dbReference type="Proteomes" id="UP000509626">
    <property type="component" value="Chromosome"/>
</dbReference>
<feature type="transmembrane region" description="Helical" evidence="1">
    <location>
        <begin position="138"/>
        <end position="157"/>
    </location>
</feature>
<evidence type="ECO:0000259" key="2">
    <source>
        <dbReference type="Pfam" id="PF02517"/>
    </source>
</evidence>
<dbReference type="GO" id="GO:0080120">
    <property type="term" value="P:CAAX-box protein maturation"/>
    <property type="evidence" value="ECO:0007669"/>
    <property type="project" value="UniProtKB-ARBA"/>
</dbReference>
<dbReference type="PANTHER" id="PTHR36435">
    <property type="entry name" value="SLR1288 PROTEIN"/>
    <property type="match status" value="1"/>
</dbReference>
<accession>A0A7D5Q9Y7</accession>
<gene>
    <name evidence="3" type="ORF">HUG12_06150</name>
</gene>
<feature type="transmembrane region" description="Helical" evidence="1">
    <location>
        <begin position="221"/>
        <end position="241"/>
    </location>
</feature>
<feature type="transmembrane region" description="Helical" evidence="1">
    <location>
        <begin position="12"/>
        <end position="39"/>
    </location>
</feature>
<keyword evidence="3" id="KW-0645">Protease</keyword>
<evidence type="ECO:0000256" key="1">
    <source>
        <dbReference type="SAM" id="Phobius"/>
    </source>
</evidence>
<dbReference type="KEGG" id="halu:HUG12_06150"/>
<dbReference type="OrthoDB" id="275779at2157"/>
<keyword evidence="1" id="KW-0472">Membrane</keyword>
<proteinExistence type="predicted"/>
<keyword evidence="3" id="KW-0482">Metalloprotease</keyword>